<evidence type="ECO:0000313" key="2">
    <source>
        <dbReference type="Proteomes" id="UP000013827"/>
    </source>
</evidence>
<dbReference type="PaxDb" id="2903-EOD35149"/>
<keyword evidence="2" id="KW-1185">Reference proteome</keyword>
<dbReference type="EnsemblProtists" id="EOD35149">
    <property type="protein sequence ID" value="EOD35149"/>
    <property type="gene ID" value="EMIHUDRAFT_227660"/>
</dbReference>
<accession>A0A0D3KHB4</accession>
<sequence length="337" mass="35854">MAGVAVCITGQLRAWRLVASHLVQIVRPRSGAADAFFCGPRDSDFLSARAFLRRKLLVAETSMLVYASAVRVAPNATCTAERLLSACDRGNCSRNGLLQFNGSALPRLSRCGSRSPTECSGARSFLVQSFQQAACRRMLLAREARDGRPFSAVVRLRPDTVLLQRGALEQLHGIRPAPAAHRVLHLCDYLQAGGRDAMLAVLRTMASYDAAAARGQVMPDLFGVMAALAQAVKAPFERLALAGKPLACCLARTARDPANRSSTCFAVVCESAGFGLRADTPQPGAPTRQASVTGYKAITGPGPDGLWAAARGLGWRYGPSACGVCRPGNERKRSGVR</sequence>
<reference evidence="1" key="2">
    <citation type="submission" date="2024-10" db="UniProtKB">
        <authorList>
            <consortium name="EnsemblProtists"/>
        </authorList>
    </citation>
    <scope>IDENTIFICATION</scope>
</reference>
<reference evidence="2" key="1">
    <citation type="journal article" date="2013" name="Nature">
        <title>Pan genome of the phytoplankton Emiliania underpins its global distribution.</title>
        <authorList>
            <person name="Read B.A."/>
            <person name="Kegel J."/>
            <person name="Klute M.J."/>
            <person name="Kuo A."/>
            <person name="Lefebvre S.C."/>
            <person name="Maumus F."/>
            <person name="Mayer C."/>
            <person name="Miller J."/>
            <person name="Monier A."/>
            <person name="Salamov A."/>
            <person name="Young J."/>
            <person name="Aguilar M."/>
            <person name="Claverie J.M."/>
            <person name="Frickenhaus S."/>
            <person name="Gonzalez K."/>
            <person name="Herman E.K."/>
            <person name="Lin Y.C."/>
            <person name="Napier J."/>
            <person name="Ogata H."/>
            <person name="Sarno A.F."/>
            <person name="Shmutz J."/>
            <person name="Schroeder D."/>
            <person name="de Vargas C."/>
            <person name="Verret F."/>
            <person name="von Dassow P."/>
            <person name="Valentin K."/>
            <person name="Van de Peer Y."/>
            <person name="Wheeler G."/>
            <person name="Dacks J.B."/>
            <person name="Delwiche C.F."/>
            <person name="Dyhrman S.T."/>
            <person name="Glockner G."/>
            <person name="John U."/>
            <person name="Richards T."/>
            <person name="Worden A.Z."/>
            <person name="Zhang X."/>
            <person name="Grigoriev I.V."/>
            <person name="Allen A.E."/>
            <person name="Bidle K."/>
            <person name="Borodovsky M."/>
            <person name="Bowler C."/>
            <person name="Brownlee C."/>
            <person name="Cock J.M."/>
            <person name="Elias M."/>
            <person name="Gladyshev V.N."/>
            <person name="Groth M."/>
            <person name="Guda C."/>
            <person name="Hadaegh A."/>
            <person name="Iglesias-Rodriguez M.D."/>
            <person name="Jenkins J."/>
            <person name="Jones B.M."/>
            <person name="Lawson T."/>
            <person name="Leese F."/>
            <person name="Lindquist E."/>
            <person name="Lobanov A."/>
            <person name="Lomsadze A."/>
            <person name="Malik S.B."/>
            <person name="Marsh M.E."/>
            <person name="Mackinder L."/>
            <person name="Mock T."/>
            <person name="Mueller-Roeber B."/>
            <person name="Pagarete A."/>
            <person name="Parker M."/>
            <person name="Probert I."/>
            <person name="Quesneville H."/>
            <person name="Raines C."/>
            <person name="Rensing S.A."/>
            <person name="Riano-Pachon D.M."/>
            <person name="Richier S."/>
            <person name="Rokitta S."/>
            <person name="Shiraiwa Y."/>
            <person name="Soanes D.M."/>
            <person name="van der Giezen M."/>
            <person name="Wahlund T.M."/>
            <person name="Williams B."/>
            <person name="Wilson W."/>
            <person name="Wolfe G."/>
            <person name="Wurch L.L."/>
        </authorList>
    </citation>
    <scope>NUCLEOTIDE SEQUENCE</scope>
</reference>
<organism evidence="1 2">
    <name type="scientific">Emiliania huxleyi (strain CCMP1516)</name>
    <dbReference type="NCBI Taxonomy" id="280463"/>
    <lineage>
        <taxon>Eukaryota</taxon>
        <taxon>Haptista</taxon>
        <taxon>Haptophyta</taxon>
        <taxon>Prymnesiophyceae</taxon>
        <taxon>Isochrysidales</taxon>
        <taxon>Noelaerhabdaceae</taxon>
        <taxon>Emiliania</taxon>
    </lineage>
</organism>
<dbReference type="Proteomes" id="UP000013827">
    <property type="component" value="Unassembled WGS sequence"/>
</dbReference>
<dbReference type="HOGENOM" id="CLU_827516_0_0_1"/>
<dbReference type="RefSeq" id="XP_005787578.1">
    <property type="nucleotide sequence ID" value="XM_005787521.1"/>
</dbReference>
<dbReference type="AlphaFoldDB" id="A0A0D3KHB4"/>
<dbReference type="GeneID" id="17280419"/>
<name>A0A0D3KHB4_EMIH1</name>
<evidence type="ECO:0000313" key="1">
    <source>
        <dbReference type="EnsemblProtists" id="EOD35149"/>
    </source>
</evidence>
<protein>
    <submittedName>
        <fullName evidence="1">Uncharacterized protein</fullName>
    </submittedName>
</protein>
<proteinExistence type="predicted"/>
<dbReference type="KEGG" id="ehx:EMIHUDRAFT_227660"/>